<reference evidence="3" key="1">
    <citation type="journal article" date="2012" name="Proc. Natl. Acad. Sci. U.S.A.">
        <title>Genome sequence of the button mushroom Agaricus bisporus reveals mechanisms governing adaptation to a humic-rich ecological niche.</title>
        <authorList>
            <person name="Morin E."/>
            <person name="Kohler A."/>
            <person name="Baker A.R."/>
            <person name="Foulongne-Oriol M."/>
            <person name="Lombard V."/>
            <person name="Nagy L.G."/>
            <person name="Ohm R.A."/>
            <person name="Patyshakuliyeva A."/>
            <person name="Brun A."/>
            <person name="Aerts A.L."/>
            <person name="Bailey A.M."/>
            <person name="Billette C."/>
            <person name="Coutinho P.M."/>
            <person name="Deakin G."/>
            <person name="Doddapaneni H."/>
            <person name="Floudas D."/>
            <person name="Grimwood J."/>
            <person name="Hilden K."/>
            <person name="Kuees U."/>
            <person name="LaButti K.M."/>
            <person name="Lapidus A."/>
            <person name="Lindquist E.A."/>
            <person name="Lucas S.M."/>
            <person name="Murat C."/>
            <person name="Riley R.W."/>
            <person name="Salamov A.A."/>
            <person name="Schmutz J."/>
            <person name="Subramanian V."/>
            <person name="Woesten H.A.B."/>
            <person name="Xu J."/>
            <person name="Eastwood D.C."/>
            <person name="Foster G.D."/>
            <person name="Sonnenberg A.S."/>
            <person name="Cullen D."/>
            <person name="de Vries R.P."/>
            <person name="Lundell T."/>
            <person name="Hibbett D.S."/>
            <person name="Henrissat B."/>
            <person name="Burton K.S."/>
            <person name="Kerrigan R.W."/>
            <person name="Challen M.P."/>
            <person name="Grigoriev I.V."/>
            <person name="Martin F."/>
        </authorList>
    </citation>
    <scope>NUCLEOTIDE SEQUENCE [LARGE SCALE GENOMIC DNA]</scope>
    <source>
        <strain evidence="3">JB137-S8 / ATCC MYA-4627 / FGSC 10392</strain>
    </source>
</reference>
<name>K5XFQ2_AGABU</name>
<dbReference type="InParanoid" id="K5XFQ2"/>
<dbReference type="KEGG" id="abp:AGABI1DRAFT135397"/>
<dbReference type="EMBL" id="JH973351">
    <property type="protein sequence ID" value="EKM73190.1"/>
    <property type="molecule type" value="Genomic_DNA"/>
</dbReference>
<evidence type="ECO:0000313" key="3">
    <source>
        <dbReference type="Proteomes" id="UP000008493"/>
    </source>
</evidence>
<gene>
    <name evidence="2" type="ORF">AGABI1DRAFT_135397</name>
</gene>
<accession>K5XFQ2</accession>
<keyword evidence="1" id="KW-0472">Membrane</keyword>
<dbReference type="Proteomes" id="UP000008493">
    <property type="component" value="Unassembled WGS sequence"/>
</dbReference>
<dbReference type="GeneID" id="18828559"/>
<dbReference type="AlphaFoldDB" id="K5XFQ2"/>
<evidence type="ECO:0000313" key="2">
    <source>
        <dbReference type="EMBL" id="EKM73190.1"/>
    </source>
</evidence>
<proteinExistence type="predicted"/>
<keyword evidence="3" id="KW-1185">Reference proteome</keyword>
<dbReference type="RefSeq" id="XP_007336171.1">
    <property type="nucleotide sequence ID" value="XM_007336109.1"/>
</dbReference>
<organism evidence="2 3">
    <name type="scientific">Agaricus bisporus var. burnettii (strain JB137-S8 / ATCC MYA-4627 / FGSC 10392)</name>
    <name type="common">White button mushroom</name>
    <dbReference type="NCBI Taxonomy" id="597362"/>
    <lineage>
        <taxon>Eukaryota</taxon>
        <taxon>Fungi</taxon>
        <taxon>Dikarya</taxon>
        <taxon>Basidiomycota</taxon>
        <taxon>Agaricomycotina</taxon>
        <taxon>Agaricomycetes</taxon>
        <taxon>Agaricomycetidae</taxon>
        <taxon>Agaricales</taxon>
        <taxon>Agaricineae</taxon>
        <taxon>Agaricaceae</taxon>
        <taxon>Agaricus</taxon>
    </lineage>
</organism>
<keyword evidence="1" id="KW-1133">Transmembrane helix</keyword>
<evidence type="ECO:0000256" key="1">
    <source>
        <dbReference type="SAM" id="Phobius"/>
    </source>
</evidence>
<protein>
    <submittedName>
        <fullName evidence="2">Uncharacterized protein</fullName>
    </submittedName>
</protein>
<sequence>MSIDISSQGLSGMGNGLSGMWSGRRIVLFFWHMSHPLTYLLISVLIVGHQKDVRRRGNYDDREG</sequence>
<dbReference type="HOGENOM" id="CLU_2867126_0_0_1"/>
<keyword evidence="1" id="KW-0812">Transmembrane</keyword>
<feature type="transmembrane region" description="Helical" evidence="1">
    <location>
        <begin position="26"/>
        <end position="47"/>
    </location>
</feature>